<name>A0A1I3AK36_9EURY</name>
<feature type="compositionally biased region" description="Basic and acidic residues" evidence="1">
    <location>
        <begin position="274"/>
        <end position="300"/>
    </location>
</feature>
<evidence type="ECO:0000256" key="1">
    <source>
        <dbReference type="SAM" id="MobiDB-lite"/>
    </source>
</evidence>
<evidence type="ECO:0000313" key="3">
    <source>
        <dbReference type="Proteomes" id="UP000323537"/>
    </source>
</evidence>
<gene>
    <name evidence="2" type="ORF">SAMN04488066_10660</name>
</gene>
<protein>
    <submittedName>
        <fullName evidence="2">Uncharacterized protein</fullName>
    </submittedName>
</protein>
<feature type="region of interest" description="Disordered" evidence="1">
    <location>
        <begin position="268"/>
        <end position="300"/>
    </location>
</feature>
<proteinExistence type="predicted"/>
<reference evidence="2 3" key="1">
    <citation type="submission" date="2016-10" db="EMBL/GenBank/DDBJ databases">
        <authorList>
            <person name="Varghese N."/>
            <person name="Submissions S."/>
        </authorList>
    </citation>
    <scope>NUCLEOTIDE SEQUENCE [LARGE SCALE GENOMIC DNA]</scope>
    <source>
        <strain evidence="2 3">CGMCC 1.6377</strain>
    </source>
</reference>
<dbReference type="AlphaFoldDB" id="A0A1I3AK36"/>
<evidence type="ECO:0000313" key="2">
    <source>
        <dbReference type="EMBL" id="SFH50362.1"/>
    </source>
</evidence>
<dbReference type="SUPFAM" id="SSF46785">
    <property type="entry name" value="Winged helix' DNA-binding domain"/>
    <property type="match status" value="1"/>
</dbReference>
<dbReference type="Proteomes" id="UP000323537">
    <property type="component" value="Unassembled WGS sequence"/>
</dbReference>
<organism evidence="2 3">
    <name type="scientific">Halorubrum aquaticum</name>
    <dbReference type="NCBI Taxonomy" id="387340"/>
    <lineage>
        <taxon>Archaea</taxon>
        <taxon>Methanobacteriati</taxon>
        <taxon>Methanobacteriota</taxon>
        <taxon>Stenosarchaea group</taxon>
        <taxon>Halobacteria</taxon>
        <taxon>Halobacteriales</taxon>
        <taxon>Haloferacaceae</taxon>
        <taxon>Halorubrum</taxon>
    </lineage>
</organism>
<sequence length="863" mass="95587">MVDRGALEDAENLRGSIATSTLLSLCKDVGSEQHQQAVEFLSSLGDTDFSPLGIGFNGEIEDIRRIVKPLLSASVHTPTITVRIDESFREIDHADQRRRMVQLLSWLGHGVDVRVVFESPIWMRRFAWTYDPEIDIDELDGNVPDVAAFDVSQQCNTGQRASGAVDDHVAAALEALDTDGEVVATLERIGVEAGQTASYEALYRAAPYDEPDQSRNNVAYHLRQLREHELVTDRIGTSDGSKVAIRPAGMRLLEEIGRSEMQQKPLQKFVSRAGKSDDNLESRPAHTREGATGWSRDRLPALHTIQPLPRSTYQAAVATTPENGIATVDAAVFGWDDRAAPRRYMDWENDRLAVAAEVDNPMQWAVCTARSLGDGFVWDNLLTDERLDENGDFRRLLQEAPNILQNSACLGWIAEEDELVDDVDEFGDRIQAVLEEICEMTRDMTHGEYREYNSRTAFRTKILTESLGVIGVMTRLLDFAGVDILRIGRMPRFKNDFADKKLSAIAKFVGINSAIASKYGMASVFRQLFEDRDEVLRWSLDVDVNAAEPFGELIGSWCLFADYGDRQEVFAEKLRSNVSPRGIRDDAPEIGVRVPVQTSTSREQYRDLLEEALEAKNLLTTPEAVSVLHGLCRSPLAIANGVARALEPEAEIRHIRSVELRHIIAALSPEQVLRDASSTPRKAFVALAGAEEFLTQSTLAERAGVSARSLRDHLPDLVDAGIVAMTDAGYRLQLSFAETDRDDGELPERYQDIYPHWVSDPTVSNDVHAAAGALRTAREHHGPDGPVSSEEVGFAGDVLLELTEPWPLLDEVLPALWAVTARACYREDAAVAGGALVERETEIMGRRPRQLSLQEATTGELVG</sequence>
<keyword evidence="3" id="KW-1185">Reference proteome</keyword>
<accession>A0A1I3AK36</accession>
<dbReference type="EMBL" id="FOPZ01000006">
    <property type="protein sequence ID" value="SFH50362.1"/>
    <property type="molecule type" value="Genomic_DNA"/>
</dbReference>
<dbReference type="InterPro" id="IPR036390">
    <property type="entry name" value="WH_DNA-bd_sf"/>
</dbReference>